<dbReference type="EMBL" id="JAGVSJ010000010">
    <property type="protein sequence ID" value="MBX8631868.1"/>
    <property type="molecule type" value="Genomic_DNA"/>
</dbReference>
<feature type="domain" description="DNA methylase N-4/N-6" evidence="4">
    <location>
        <begin position="110"/>
        <end position="417"/>
    </location>
</feature>
<dbReference type="InterPro" id="IPR002295">
    <property type="entry name" value="N4/N6-MTase_EcoPI_Mod-like"/>
</dbReference>
<dbReference type="PRINTS" id="PR00506">
    <property type="entry name" value="D21N6MTFRASE"/>
</dbReference>
<evidence type="ECO:0000256" key="2">
    <source>
        <dbReference type="ARBA" id="ARBA00022679"/>
    </source>
</evidence>
<dbReference type="PANTHER" id="PTHR13370:SF24">
    <property type="entry name" value="TYPE III RESTRICTION-MODIFICATION ENZYME STYLTI MOD SUBUNIT"/>
    <property type="match status" value="1"/>
</dbReference>
<dbReference type="Proteomes" id="UP000750197">
    <property type="component" value="Unassembled WGS sequence"/>
</dbReference>
<sequence>MTDSVPHFRVTRMKITAPEVSCSVSLYERLASAISEAEISVRRLISGSPSQFSGIHRVAQSIKDSKDADGNAHHPAETNLAVLGDNLNALALLFNGSRELHMQSMRRKLKLVYIDPPFGSNSDYGFNLEGAGGRKGNADHERIAYSDRWNGGLITYAEMLAPRLIFIRELLRDDGSLFLHCDWHAGHYIKTMLDAIFGPENYRNEIITGRGQKKNLQYQFPGFKSMNVAYDTLFWYSRTPDASFNPPMREAADFQMKGRWQSLWNNADRPTLRYPLLGCSIDRGQWKWRRERSIKAAVNYEIYLREKRGTGETLEEYWQRTGMVKEFVRRNRRGRPEYWVKPRSRVICDNNWLDLRAYDYSSGMRTQKSEMLLERILQMGSSEGDIVADFFAGSGTTAVVAEKMGRRWISCDIGGAQFSLALERIRSIARRPFSVINLADVHS</sequence>
<dbReference type="GO" id="GO:0005737">
    <property type="term" value="C:cytoplasm"/>
    <property type="evidence" value="ECO:0007669"/>
    <property type="project" value="TreeGrafter"/>
</dbReference>
<reference evidence="6" key="1">
    <citation type="submission" date="2021-05" db="EMBL/GenBank/DDBJ databases">
        <title>Genomic insights into ecological role and evolution of a novel Thermoplasmata order Candidatus Sysuiplasmatales.</title>
        <authorList>
            <person name="Yuan Y."/>
        </authorList>
    </citation>
    <scope>NUCLEOTIDE SEQUENCE</scope>
    <source>
        <strain evidence="6">TUT19-bin139</strain>
        <strain evidence="5">YP2-bin.285</strain>
    </source>
</reference>
<dbReference type="AlphaFoldDB" id="A0A8J7YP03"/>
<dbReference type="Pfam" id="PF01555">
    <property type="entry name" value="N6_N4_Mtase"/>
    <property type="match status" value="1"/>
</dbReference>
<keyword evidence="3" id="KW-0949">S-adenosyl-L-methionine</keyword>
<evidence type="ECO:0000313" key="5">
    <source>
        <dbReference type="EMBL" id="MBX8631868.1"/>
    </source>
</evidence>
<dbReference type="EMBL" id="JAHEAC010000047">
    <property type="protein sequence ID" value="MBX8644238.1"/>
    <property type="molecule type" value="Genomic_DNA"/>
</dbReference>
<dbReference type="InterPro" id="IPR029063">
    <property type="entry name" value="SAM-dependent_MTases_sf"/>
</dbReference>
<organism evidence="6 7">
    <name type="scientific">Candidatus Sysuiplasma superficiale</name>
    <dbReference type="NCBI Taxonomy" id="2823368"/>
    <lineage>
        <taxon>Archaea</taxon>
        <taxon>Methanobacteriati</taxon>
        <taxon>Thermoplasmatota</taxon>
        <taxon>Thermoplasmata</taxon>
        <taxon>Candidatus Sysuiplasmatales</taxon>
        <taxon>Candidatus Sysuiplasmataceae</taxon>
        <taxon>Candidatus Sysuiplasma</taxon>
    </lineage>
</organism>
<name>A0A8J7YP03_9ARCH</name>
<dbReference type="GO" id="GO:0003677">
    <property type="term" value="F:DNA binding"/>
    <property type="evidence" value="ECO:0007669"/>
    <property type="project" value="InterPro"/>
</dbReference>
<protein>
    <submittedName>
        <fullName evidence="6">Site-specific DNA-methyltransferase</fullName>
    </submittedName>
</protein>
<evidence type="ECO:0000313" key="7">
    <source>
        <dbReference type="Proteomes" id="UP000750197"/>
    </source>
</evidence>
<evidence type="ECO:0000259" key="4">
    <source>
        <dbReference type="Pfam" id="PF01555"/>
    </source>
</evidence>
<dbReference type="Proteomes" id="UP000716004">
    <property type="component" value="Unassembled WGS sequence"/>
</dbReference>
<dbReference type="Gene3D" id="3.40.50.150">
    <property type="entry name" value="Vaccinia Virus protein VP39"/>
    <property type="match status" value="1"/>
</dbReference>
<accession>A0A8J7YP03</accession>
<evidence type="ECO:0000256" key="3">
    <source>
        <dbReference type="ARBA" id="ARBA00022691"/>
    </source>
</evidence>
<dbReference type="GO" id="GO:0008170">
    <property type="term" value="F:N-methyltransferase activity"/>
    <property type="evidence" value="ECO:0007669"/>
    <property type="project" value="InterPro"/>
</dbReference>
<comment type="caution">
    <text evidence="6">The sequence shown here is derived from an EMBL/GenBank/DDBJ whole genome shotgun (WGS) entry which is preliminary data.</text>
</comment>
<dbReference type="InterPro" id="IPR002941">
    <property type="entry name" value="DNA_methylase_N4/N6"/>
</dbReference>
<keyword evidence="2" id="KW-0808">Transferase</keyword>
<dbReference type="SUPFAM" id="SSF53335">
    <property type="entry name" value="S-adenosyl-L-methionine-dependent methyltransferases"/>
    <property type="match status" value="1"/>
</dbReference>
<gene>
    <name evidence="5" type="ORF">J9259_05045</name>
    <name evidence="6" type="ORF">KIY12_05900</name>
</gene>
<evidence type="ECO:0000313" key="6">
    <source>
        <dbReference type="EMBL" id="MBX8644238.1"/>
    </source>
</evidence>
<keyword evidence="1" id="KW-0489">Methyltransferase</keyword>
<evidence type="ECO:0000256" key="1">
    <source>
        <dbReference type="ARBA" id="ARBA00022603"/>
    </source>
</evidence>
<dbReference type="PANTHER" id="PTHR13370">
    <property type="entry name" value="RNA METHYLASE-RELATED"/>
    <property type="match status" value="1"/>
</dbReference>
<dbReference type="GO" id="GO:0032259">
    <property type="term" value="P:methylation"/>
    <property type="evidence" value="ECO:0007669"/>
    <property type="project" value="UniProtKB-KW"/>
</dbReference>
<proteinExistence type="predicted"/>